<feature type="transmembrane region" description="Helical" evidence="9">
    <location>
        <begin position="396"/>
        <end position="427"/>
    </location>
</feature>
<feature type="transmembrane region" description="Helical" evidence="9">
    <location>
        <begin position="439"/>
        <end position="457"/>
    </location>
</feature>
<feature type="transmembrane region" description="Helical" evidence="9">
    <location>
        <begin position="104"/>
        <end position="124"/>
    </location>
</feature>
<dbReference type="InterPro" id="IPR045018">
    <property type="entry name" value="Azg-like"/>
</dbReference>
<dbReference type="GO" id="GO:0005886">
    <property type="term" value="C:plasma membrane"/>
    <property type="evidence" value="ECO:0007669"/>
    <property type="project" value="UniProtKB-SubCell"/>
</dbReference>
<keyword evidence="6 8" id="KW-1133">Transmembrane helix</keyword>
<keyword evidence="4 8" id="KW-1003">Cell membrane</keyword>
<protein>
    <submittedName>
        <fullName evidence="10">Guanine/hypoxanthine permease PbuG</fullName>
    </submittedName>
</protein>
<dbReference type="Proteomes" id="UP000469440">
    <property type="component" value="Unassembled WGS sequence"/>
</dbReference>
<dbReference type="EMBL" id="VWXL01000084">
    <property type="protein sequence ID" value="MVB12223.1"/>
    <property type="molecule type" value="Genomic_DNA"/>
</dbReference>
<evidence type="ECO:0000256" key="4">
    <source>
        <dbReference type="ARBA" id="ARBA00022475"/>
    </source>
</evidence>
<feature type="transmembrane region" description="Helical" evidence="9">
    <location>
        <begin position="177"/>
        <end position="197"/>
    </location>
</feature>
<gene>
    <name evidence="10" type="primary">pbuG</name>
    <name evidence="10" type="ORF">CAFE_29550</name>
</gene>
<reference evidence="10 11" key="1">
    <citation type="submission" date="2019-09" db="EMBL/GenBank/DDBJ databases">
        <title>Genome sequence of Clostridium sp. EA1.</title>
        <authorList>
            <person name="Poehlein A."/>
            <person name="Bengelsdorf F.R."/>
            <person name="Daniel R."/>
        </authorList>
    </citation>
    <scope>NUCLEOTIDE SEQUENCE [LARGE SCALE GENOMIC DNA]</scope>
    <source>
        <strain evidence="10 11">EA1</strain>
    </source>
</reference>
<feature type="transmembrane region" description="Helical" evidence="9">
    <location>
        <begin position="258"/>
        <end position="276"/>
    </location>
</feature>
<evidence type="ECO:0000256" key="6">
    <source>
        <dbReference type="ARBA" id="ARBA00022989"/>
    </source>
</evidence>
<dbReference type="AlphaFoldDB" id="A0A6N8I3Z6"/>
<keyword evidence="11" id="KW-1185">Reference proteome</keyword>
<accession>A0A6N8I3Z6</accession>
<dbReference type="InterPro" id="IPR006043">
    <property type="entry name" value="NCS2"/>
</dbReference>
<feature type="transmembrane region" description="Helical" evidence="9">
    <location>
        <begin position="144"/>
        <end position="165"/>
    </location>
</feature>
<evidence type="ECO:0000313" key="11">
    <source>
        <dbReference type="Proteomes" id="UP000469440"/>
    </source>
</evidence>
<evidence type="ECO:0000313" key="10">
    <source>
        <dbReference type="EMBL" id="MVB12223.1"/>
    </source>
</evidence>
<dbReference type="PANTHER" id="PTHR43337">
    <property type="entry name" value="XANTHINE/URACIL PERMEASE C887.17-RELATED"/>
    <property type="match status" value="1"/>
</dbReference>
<dbReference type="GO" id="GO:0005345">
    <property type="term" value="F:purine nucleobase transmembrane transporter activity"/>
    <property type="evidence" value="ECO:0007669"/>
    <property type="project" value="TreeGrafter"/>
</dbReference>
<evidence type="ECO:0000256" key="8">
    <source>
        <dbReference type="PIRNR" id="PIRNR005353"/>
    </source>
</evidence>
<dbReference type="PIRSF" id="PIRSF005353">
    <property type="entry name" value="PbuG"/>
    <property type="match status" value="1"/>
</dbReference>
<comment type="subcellular location">
    <subcellularLocation>
        <location evidence="1 8">Cell membrane</location>
        <topology evidence="1 8">Multi-pass membrane protein</topology>
    </subcellularLocation>
</comment>
<dbReference type="PANTHER" id="PTHR43337:SF1">
    <property type="entry name" value="XANTHINE_URACIL PERMEASE C887.17-RELATED"/>
    <property type="match status" value="1"/>
</dbReference>
<name>A0A6N8I3Z6_9FIRM</name>
<proteinExistence type="inferred from homology"/>
<evidence type="ECO:0000256" key="5">
    <source>
        <dbReference type="ARBA" id="ARBA00022692"/>
    </source>
</evidence>
<feature type="transmembrane region" description="Helical" evidence="9">
    <location>
        <begin position="62"/>
        <end position="84"/>
    </location>
</feature>
<keyword evidence="5 8" id="KW-0812">Transmembrane</keyword>
<dbReference type="Pfam" id="PF00860">
    <property type="entry name" value="Xan_ur_permease"/>
    <property type="match status" value="1"/>
</dbReference>
<dbReference type="RefSeq" id="WP_066646727.1">
    <property type="nucleotide sequence ID" value="NZ_VWXL01000084.1"/>
</dbReference>
<keyword evidence="7 8" id="KW-0472">Membrane</keyword>
<comment type="caution">
    <text evidence="10">The sequence shown here is derived from an EMBL/GenBank/DDBJ whole genome shotgun (WGS) entry which is preliminary data.</text>
</comment>
<feature type="transmembrane region" description="Helical" evidence="9">
    <location>
        <begin position="204"/>
        <end position="228"/>
    </location>
</feature>
<evidence type="ECO:0000256" key="2">
    <source>
        <dbReference type="ARBA" id="ARBA00005697"/>
    </source>
</evidence>
<feature type="transmembrane region" description="Helical" evidence="9">
    <location>
        <begin position="351"/>
        <end position="384"/>
    </location>
</feature>
<dbReference type="InterPro" id="IPR026033">
    <property type="entry name" value="Azg-like_bact_archaea"/>
</dbReference>
<keyword evidence="3 8" id="KW-0813">Transport</keyword>
<feature type="transmembrane region" description="Helical" evidence="9">
    <location>
        <begin position="29"/>
        <end position="50"/>
    </location>
</feature>
<comment type="similarity">
    <text evidence="2 8">Belongs to the nucleobase:cation symporter-2 (NCS2) (TC 2.A.40) family. Azg-like subfamily.</text>
</comment>
<evidence type="ECO:0000256" key="3">
    <source>
        <dbReference type="ARBA" id="ARBA00022448"/>
    </source>
</evidence>
<dbReference type="OrthoDB" id="9808458at2"/>
<evidence type="ECO:0000256" key="7">
    <source>
        <dbReference type="ARBA" id="ARBA00023136"/>
    </source>
</evidence>
<sequence>MADSTSSAIHPKGDFFNLKGNHTDIRTEIIAGLTTFFTMAYIIFVNPAILGDAKMDKGAVMLATCVASAIGTLLSGLLSNYPLAQAPGMGLNAFFAYTICGTYGYSWQAGLSAVFISGVIFIVLSAGGIREKIVDAIPLPMKRAISGGIGLFIAIVALKGAGIVAPSESTIITLGNFTNPTTALAVIGIFITVILVVHGVKGGLFISILATSVVGAVMQFGLGANVGISQGLSVGGSLAPTFGKFTGGFSELLHTNQGIGVAFFSLIAVLISLTMVDMFDTVGTLYGTAGKAGFLTPEGKLPNATRALMADAIATSVGAVFGTSTVTTYVESSAGISEGGKTGLTSVTTAICFILAIFLAPFLGFIPGSATYPVLLIVGVMMIGGVRDVDWDDMEIAIPCFLTIAMMPFAYSISEGIAFGSISYCFIKLVRGKAKEVSPIMYGIAVLFVIRYILEYVHF</sequence>
<evidence type="ECO:0000256" key="9">
    <source>
        <dbReference type="SAM" id="Phobius"/>
    </source>
</evidence>
<evidence type="ECO:0000256" key="1">
    <source>
        <dbReference type="ARBA" id="ARBA00004651"/>
    </source>
</evidence>
<organism evidence="10 11">
    <name type="scientific">Caproicibacter fermentans</name>
    <dbReference type="NCBI Taxonomy" id="2576756"/>
    <lineage>
        <taxon>Bacteria</taxon>
        <taxon>Bacillati</taxon>
        <taxon>Bacillota</taxon>
        <taxon>Clostridia</taxon>
        <taxon>Eubacteriales</taxon>
        <taxon>Acutalibacteraceae</taxon>
        <taxon>Caproicibacter</taxon>
    </lineage>
</organism>